<dbReference type="NCBIfam" id="TIGR00254">
    <property type="entry name" value="GGDEF"/>
    <property type="match status" value="1"/>
</dbReference>
<dbReference type="SUPFAM" id="SSF55785">
    <property type="entry name" value="PYP-like sensor domain (PAS domain)"/>
    <property type="match status" value="2"/>
</dbReference>
<dbReference type="SMART" id="SM00052">
    <property type="entry name" value="EAL"/>
    <property type="match status" value="1"/>
</dbReference>
<protein>
    <submittedName>
        <fullName evidence="6">EAL domain-containing protein</fullName>
    </submittedName>
</protein>
<feature type="domain" description="EAL" evidence="4">
    <location>
        <begin position="618"/>
        <end position="874"/>
    </location>
</feature>
<dbReference type="Pfam" id="PF08448">
    <property type="entry name" value="PAS_4"/>
    <property type="match status" value="1"/>
</dbReference>
<sequence>MKRNFLPFKDIITGVEIFRLVSPIFYVTLLLQLAMSSYGQLPVLSDTSSIAGICLMFLFFATLARFFRFKAVAIGRGQVLLEFVVANLIITVLTLQRTVPALPWPWLVAMAALFPLVVEGWLAVAPLTALALIGCGLSLAIGMPLGDWLPSLFQILFIGMLSILLSRVLLINVSAIRHARTNSARFEAIVHVTQHVFLMTDDHYTPMFISPAIQDMLGYTVDEITQAHVQPKVHPDDLKEHQEKLRFLAQTPNSSIFICHRMQHKNGTWLWLETRGYNMMHDPAIHGLVFGTKDVTLRRTAELKLEQERALLHAVLDHNPAMIYAKDTDGRFTISNVGFQRRFGFSSEDEVRGKTVYEVLLNRVLEGQEAKAHEVAEKIHQQDTAVIESGEPLEDLESEGFWRQNAQRWYRTNKYPLRDAQGETVGVLDVTRNVTTRKEFELRMKHQALHDPLTGLPNRRYLLEEISDAIDRTRGHHLKLALLFCDLDGFKNVNDIHGHEFGDKCLKEITHRIQAHLHPSDFFARFGGDEFVVLTNASMLEANAKAQSLLQAMSLPLVVDDVLVKIGSSIGVAMLRSDHTSPAELIHDADAAMYQAKELGHNRVEIFDSALQSRTTKRAQMDVALRFALERNELTVAYQPKACLQTGRLQGFELLLRWDSPEYGHISPAEFIPIAEHSGVIVPIGLWVLEQACQQFATWQEQYPGMGNITIAVNVSMRQLLHSSFLTEVTRILSTSHIRPQSLELELTETAVMANPVQTIENLTMLKKLGLRLALDDFGTGYSSLAYLQRLPIDVLKIDRAFVHGLGENKGDAEIVRLIVALSKALNLETVAEGVETIEHVKQLNRLGCNLGQGYAFSPAISADEAEELLRFPRNFLVA</sequence>
<evidence type="ECO:0000259" key="3">
    <source>
        <dbReference type="PROSITE" id="PS50113"/>
    </source>
</evidence>
<dbReference type="SMART" id="SM00091">
    <property type="entry name" value="PAS"/>
    <property type="match status" value="2"/>
</dbReference>
<evidence type="ECO:0000313" key="7">
    <source>
        <dbReference type="Proteomes" id="UP001595530"/>
    </source>
</evidence>
<reference evidence="7" key="1">
    <citation type="journal article" date="2019" name="Int. J. Syst. Evol. Microbiol.">
        <title>The Global Catalogue of Microorganisms (GCM) 10K type strain sequencing project: providing services to taxonomists for standard genome sequencing and annotation.</title>
        <authorList>
            <consortium name="The Broad Institute Genomics Platform"/>
            <consortium name="The Broad Institute Genome Sequencing Center for Infectious Disease"/>
            <person name="Wu L."/>
            <person name="Ma J."/>
        </authorList>
    </citation>
    <scope>NUCLEOTIDE SEQUENCE [LARGE SCALE GENOMIC DNA]</scope>
    <source>
        <strain evidence="7">KCTC 42986</strain>
    </source>
</reference>
<dbReference type="CDD" id="cd01948">
    <property type="entry name" value="EAL"/>
    <property type="match status" value="1"/>
</dbReference>
<dbReference type="InterPro" id="IPR000160">
    <property type="entry name" value="GGDEF_dom"/>
</dbReference>
<evidence type="ECO:0000256" key="1">
    <source>
        <dbReference type="SAM" id="Phobius"/>
    </source>
</evidence>
<dbReference type="PANTHER" id="PTHR44757">
    <property type="entry name" value="DIGUANYLATE CYCLASE DGCP"/>
    <property type="match status" value="1"/>
</dbReference>
<dbReference type="InterPro" id="IPR043128">
    <property type="entry name" value="Rev_trsase/Diguanyl_cyclase"/>
</dbReference>
<dbReference type="SUPFAM" id="SSF55073">
    <property type="entry name" value="Nucleotide cyclase"/>
    <property type="match status" value="1"/>
</dbReference>
<dbReference type="InterPro" id="IPR013655">
    <property type="entry name" value="PAS_fold_3"/>
</dbReference>
<dbReference type="Pfam" id="PF00990">
    <property type="entry name" value="GGDEF"/>
    <property type="match status" value="1"/>
</dbReference>
<keyword evidence="1" id="KW-1133">Transmembrane helix</keyword>
<feature type="domain" description="PAC" evidence="3">
    <location>
        <begin position="394"/>
        <end position="446"/>
    </location>
</feature>
<dbReference type="Gene3D" id="3.30.450.20">
    <property type="entry name" value="PAS domain"/>
    <property type="match status" value="2"/>
</dbReference>
<feature type="transmembrane region" description="Helical" evidence="1">
    <location>
        <begin position="129"/>
        <end position="146"/>
    </location>
</feature>
<gene>
    <name evidence="6" type="ORF">ACFOFO_12715</name>
</gene>
<keyword evidence="1" id="KW-0812">Transmembrane</keyword>
<evidence type="ECO:0000259" key="4">
    <source>
        <dbReference type="PROSITE" id="PS50883"/>
    </source>
</evidence>
<dbReference type="InterPro" id="IPR001633">
    <property type="entry name" value="EAL_dom"/>
</dbReference>
<feature type="transmembrane region" description="Helical" evidence="1">
    <location>
        <begin position="50"/>
        <end position="67"/>
    </location>
</feature>
<dbReference type="InterPro" id="IPR035965">
    <property type="entry name" value="PAS-like_dom_sf"/>
</dbReference>
<name>A0ABV7F1B6_9BURK</name>
<evidence type="ECO:0000259" key="2">
    <source>
        <dbReference type="PROSITE" id="PS50112"/>
    </source>
</evidence>
<dbReference type="SMART" id="SM00267">
    <property type="entry name" value="GGDEF"/>
    <property type="match status" value="1"/>
</dbReference>
<dbReference type="SUPFAM" id="SSF141868">
    <property type="entry name" value="EAL domain-like"/>
    <property type="match status" value="1"/>
</dbReference>
<feature type="transmembrane region" description="Helical" evidence="1">
    <location>
        <begin position="152"/>
        <end position="170"/>
    </location>
</feature>
<dbReference type="PROSITE" id="PS50883">
    <property type="entry name" value="EAL"/>
    <property type="match status" value="1"/>
</dbReference>
<evidence type="ECO:0000259" key="5">
    <source>
        <dbReference type="PROSITE" id="PS50887"/>
    </source>
</evidence>
<dbReference type="PROSITE" id="PS50113">
    <property type="entry name" value="PAC"/>
    <property type="match status" value="1"/>
</dbReference>
<dbReference type="InterPro" id="IPR000700">
    <property type="entry name" value="PAS-assoc_C"/>
</dbReference>
<comment type="caution">
    <text evidence="6">The sequence shown here is derived from an EMBL/GenBank/DDBJ whole genome shotgun (WGS) entry which is preliminary data.</text>
</comment>
<dbReference type="NCBIfam" id="TIGR00229">
    <property type="entry name" value="sensory_box"/>
    <property type="match status" value="2"/>
</dbReference>
<feature type="domain" description="GGDEF" evidence="5">
    <location>
        <begin position="478"/>
        <end position="609"/>
    </location>
</feature>
<dbReference type="Pfam" id="PF00563">
    <property type="entry name" value="EAL"/>
    <property type="match status" value="1"/>
</dbReference>
<dbReference type="PANTHER" id="PTHR44757:SF2">
    <property type="entry name" value="BIOFILM ARCHITECTURE MAINTENANCE PROTEIN MBAA"/>
    <property type="match status" value="1"/>
</dbReference>
<dbReference type="PROSITE" id="PS50112">
    <property type="entry name" value="PAS"/>
    <property type="match status" value="2"/>
</dbReference>
<feature type="transmembrane region" description="Helical" evidence="1">
    <location>
        <begin position="20"/>
        <end position="38"/>
    </location>
</feature>
<feature type="transmembrane region" description="Helical" evidence="1">
    <location>
        <begin position="79"/>
        <end position="98"/>
    </location>
</feature>
<organism evidence="6 7">
    <name type="scientific">Undibacterium arcticum</name>
    <dbReference type="NCBI Taxonomy" id="1762892"/>
    <lineage>
        <taxon>Bacteria</taxon>
        <taxon>Pseudomonadati</taxon>
        <taxon>Pseudomonadota</taxon>
        <taxon>Betaproteobacteria</taxon>
        <taxon>Burkholderiales</taxon>
        <taxon>Oxalobacteraceae</taxon>
        <taxon>Undibacterium</taxon>
    </lineage>
</organism>
<dbReference type="CDD" id="cd01949">
    <property type="entry name" value="GGDEF"/>
    <property type="match status" value="1"/>
</dbReference>
<dbReference type="PROSITE" id="PS50887">
    <property type="entry name" value="GGDEF"/>
    <property type="match status" value="1"/>
</dbReference>
<accession>A0ABV7F1B6</accession>
<dbReference type="RefSeq" id="WP_390331690.1">
    <property type="nucleotide sequence ID" value="NZ_JBHRTP010000038.1"/>
</dbReference>
<keyword evidence="1" id="KW-0472">Membrane</keyword>
<dbReference type="InterPro" id="IPR029787">
    <property type="entry name" value="Nucleotide_cyclase"/>
</dbReference>
<proteinExistence type="predicted"/>
<dbReference type="EMBL" id="JBHRTP010000038">
    <property type="protein sequence ID" value="MFC3108813.1"/>
    <property type="molecule type" value="Genomic_DNA"/>
</dbReference>
<feature type="domain" description="PAS" evidence="2">
    <location>
        <begin position="182"/>
        <end position="252"/>
    </location>
</feature>
<dbReference type="InterPro" id="IPR013656">
    <property type="entry name" value="PAS_4"/>
</dbReference>
<feature type="domain" description="PAS" evidence="2">
    <location>
        <begin position="308"/>
        <end position="360"/>
    </location>
</feature>
<dbReference type="Proteomes" id="UP001595530">
    <property type="component" value="Unassembled WGS sequence"/>
</dbReference>
<dbReference type="CDD" id="cd00130">
    <property type="entry name" value="PAS"/>
    <property type="match status" value="1"/>
</dbReference>
<dbReference type="InterPro" id="IPR000014">
    <property type="entry name" value="PAS"/>
</dbReference>
<dbReference type="Gene3D" id="3.20.20.450">
    <property type="entry name" value="EAL domain"/>
    <property type="match status" value="1"/>
</dbReference>
<dbReference type="Gene3D" id="3.30.70.270">
    <property type="match status" value="1"/>
</dbReference>
<keyword evidence="7" id="KW-1185">Reference proteome</keyword>
<evidence type="ECO:0000313" key="6">
    <source>
        <dbReference type="EMBL" id="MFC3108813.1"/>
    </source>
</evidence>
<dbReference type="InterPro" id="IPR052155">
    <property type="entry name" value="Biofilm_reg_signaling"/>
</dbReference>
<dbReference type="InterPro" id="IPR035919">
    <property type="entry name" value="EAL_sf"/>
</dbReference>
<dbReference type="Pfam" id="PF08447">
    <property type="entry name" value="PAS_3"/>
    <property type="match status" value="1"/>
</dbReference>